<dbReference type="EMBL" id="VFSU01000028">
    <property type="protein sequence ID" value="TPE60198.1"/>
    <property type="molecule type" value="Genomic_DNA"/>
</dbReference>
<dbReference type="RefSeq" id="WP_140928725.1">
    <property type="nucleotide sequence ID" value="NZ_VFSU01000028.1"/>
</dbReference>
<proteinExistence type="predicted"/>
<accession>A0A501XHT2</accession>
<evidence type="ECO:0000313" key="1">
    <source>
        <dbReference type="EMBL" id="TPE60198.1"/>
    </source>
</evidence>
<protein>
    <submittedName>
        <fullName evidence="1">Uncharacterized protein</fullName>
    </submittedName>
</protein>
<organism evidence="1 2">
    <name type="scientific">Sandaracinobacter neustonicus</name>
    <dbReference type="NCBI Taxonomy" id="1715348"/>
    <lineage>
        <taxon>Bacteria</taxon>
        <taxon>Pseudomonadati</taxon>
        <taxon>Pseudomonadota</taxon>
        <taxon>Alphaproteobacteria</taxon>
        <taxon>Sphingomonadales</taxon>
        <taxon>Sphingosinicellaceae</taxon>
        <taxon>Sandaracinobacter</taxon>
    </lineage>
</organism>
<gene>
    <name evidence="1" type="ORF">FJQ54_12410</name>
</gene>
<reference evidence="1 2" key="1">
    <citation type="submission" date="2019-06" db="EMBL/GenBank/DDBJ databases">
        <authorList>
            <person name="Lee I."/>
            <person name="Jang G.I."/>
            <person name="Hwang C.Y."/>
        </authorList>
    </citation>
    <scope>NUCLEOTIDE SEQUENCE [LARGE SCALE GENOMIC DNA]</scope>
    <source>
        <strain evidence="1 2">PAMC 28131</strain>
    </source>
</reference>
<comment type="caution">
    <text evidence="1">The sequence shown here is derived from an EMBL/GenBank/DDBJ whole genome shotgun (WGS) entry which is preliminary data.</text>
</comment>
<sequence length="96" mass="10770">MPFARKIILHVPLSDEALLDAFVEQCLNDGVSLLAVFGPDCARIEDMIDAIVVGDGNDETRFLCTTSHPEGAFEDVLNMARLWEFERGEFVEEVRL</sequence>
<name>A0A501XHT2_9SPHN</name>
<evidence type="ECO:0000313" key="2">
    <source>
        <dbReference type="Proteomes" id="UP000319897"/>
    </source>
</evidence>
<dbReference type="OrthoDB" id="7572829at2"/>
<dbReference type="AlphaFoldDB" id="A0A501XHT2"/>
<dbReference type="Proteomes" id="UP000319897">
    <property type="component" value="Unassembled WGS sequence"/>
</dbReference>
<keyword evidence="2" id="KW-1185">Reference proteome</keyword>